<evidence type="ECO:0000256" key="6">
    <source>
        <dbReference type="ARBA" id="ARBA00022974"/>
    </source>
</evidence>
<keyword evidence="6" id="KW-0654">Proteoglycan</keyword>
<feature type="compositionally biased region" description="Polar residues" evidence="11">
    <location>
        <begin position="254"/>
        <end position="273"/>
    </location>
</feature>
<dbReference type="InterPro" id="IPR036378">
    <property type="entry name" value="FAS1_dom_sf"/>
</dbReference>
<name>A0A392NBD8_9FABA</name>
<comment type="similarity">
    <text evidence="2">Belongs to the fasciclin-like AGP family.</text>
</comment>
<dbReference type="PANTHER" id="PTHR32382:SF6">
    <property type="entry name" value="FASCICLIN-LIKE ARABINOGALACTAN PROTEIN 14"/>
    <property type="match status" value="1"/>
</dbReference>
<dbReference type="GO" id="GO:0005886">
    <property type="term" value="C:plasma membrane"/>
    <property type="evidence" value="ECO:0007669"/>
    <property type="project" value="UniProtKB-SubCell"/>
</dbReference>
<evidence type="ECO:0000256" key="9">
    <source>
        <dbReference type="ARBA" id="ARBA00023288"/>
    </source>
</evidence>
<evidence type="ECO:0000256" key="8">
    <source>
        <dbReference type="ARBA" id="ARBA00023180"/>
    </source>
</evidence>
<dbReference type="SUPFAM" id="SSF82153">
    <property type="entry name" value="FAS1 domain"/>
    <property type="match status" value="1"/>
</dbReference>
<evidence type="ECO:0000256" key="7">
    <source>
        <dbReference type="ARBA" id="ARBA00023136"/>
    </source>
</evidence>
<dbReference type="Proteomes" id="UP000265520">
    <property type="component" value="Unassembled WGS sequence"/>
</dbReference>
<evidence type="ECO:0000313" key="14">
    <source>
        <dbReference type="Proteomes" id="UP000265520"/>
    </source>
</evidence>
<evidence type="ECO:0000256" key="10">
    <source>
        <dbReference type="ARBA" id="ARBA00024686"/>
    </source>
</evidence>
<keyword evidence="3" id="KW-1003">Cell membrane</keyword>
<evidence type="ECO:0000256" key="5">
    <source>
        <dbReference type="ARBA" id="ARBA00022729"/>
    </source>
</evidence>
<dbReference type="EMBL" id="LXQA010034167">
    <property type="protein sequence ID" value="MCH97130.1"/>
    <property type="molecule type" value="Genomic_DNA"/>
</dbReference>
<evidence type="ECO:0000256" key="4">
    <source>
        <dbReference type="ARBA" id="ARBA00022622"/>
    </source>
</evidence>
<evidence type="ECO:0000256" key="2">
    <source>
        <dbReference type="ARBA" id="ARBA00007843"/>
    </source>
</evidence>
<feature type="region of interest" description="Disordered" evidence="11">
    <location>
        <begin position="165"/>
        <end position="302"/>
    </location>
</feature>
<feature type="compositionally biased region" description="Low complexity" evidence="11">
    <location>
        <begin position="185"/>
        <end position="211"/>
    </location>
</feature>
<dbReference type="Gene3D" id="2.30.180.10">
    <property type="entry name" value="FAS1 domain"/>
    <property type="match status" value="1"/>
</dbReference>
<feature type="compositionally biased region" description="Low complexity" evidence="11">
    <location>
        <begin position="277"/>
        <end position="302"/>
    </location>
</feature>
<organism evidence="13 14">
    <name type="scientific">Trifolium medium</name>
    <dbReference type="NCBI Taxonomy" id="97028"/>
    <lineage>
        <taxon>Eukaryota</taxon>
        <taxon>Viridiplantae</taxon>
        <taxon>Streptophyta</taxon>
        <taxon>Embryophyta</taxon>
        <taxon>Tracheophyta</taxon>
        <taxon>Spermatophyta</taxon>
        <taxon>Magnoliopsida</taxon>
        <taxon>eudicotyledons</taxon>
        <taxon>Gunneridae</taxon>
        <taxon>Pentapetalae</taxon>
        <taxon>rosids</taxon>
        <taxon>fabids</taxon>
        <taxon>Fabales</taxon>
        <taxon>Fabaceae</taxon>
        <taxon>Papilionoideae</taxon>
        <taxon>50 kb inversion clade</taxon>
        <taxon>NPAAA clade</taxon>
        <taxon>Hologalegina</taxon>
        <taxon>IRL clade</taxon>
        <taxon>Trifolieae</taxon>
        <taxon>Trifolium</taxon>
    </lineage>
</organism>
<comment type="function">
    <text evidence="10">May be a cell surface adhesion protein.</text>
</comment>
<dbReference type="FunFam" id="2.30.180.10:FF:000015">
    <property type="entry name" value="Fasciclin-like arabinogalactan protein 3"/>
    <property type="match status" value="1"/>
</dbReference>
<keyword evidence="5" id="KW-0732">Signal</keyword>
<dbReference type="PANTHER" id="PTHR32382">
    <property type="entry name" value="FASCICLIN-LIKE ARABINOGALACTAN PROTEIN"/>
    <property type="match status" value="1"/>
</dbReference>
<keyword evidence="4" id="KW-0336">GPI-anchor</keyword>
<reference evidence="13 14" key="1">
    <citation type="journal article" date="2018" name="Front. Plant Sci.">
        <title>Red Clover (Trifolium pratense) and Zigzag Clover (T. medium) - A Picture of Genomic Similarities and Differences.</title>
        <authorList>
            <person name="Dluhosova J."/>
            <person name="Istvanek J."/>
            <person name="Nedelnik J."/>
            <person name="Repkova J."/>
        </authorList>
    </citation>
    <scope>NUCLEOTIDE SEQUENCE [LARGE SCALE GENOMIC DNA]</scope>
    <source>
        <strain evidence="14">cv. 10/8</strain>
        <tissue evidence="13">Leaf</tissue>
    </source>
</reference>
<comment type="caution">
    <text evidence="13">The sequence shown here is derived from an EMBL/GenBank/DDBJ whole genome shotgun (WGS) entry which is preliminary data.</text>
</comment>
<dbReference type="Pfam" id="PF02469">
    <property type="entry name" value="Fasciclin"/>
    <property type="match status" value="1"/>
</dbReference>
<dbReference type="InterPro" id="IPR000782">
    <property type="entry name" value="FAS1_domain"/>
</dbReference>
<evidence type="ECO:0000256" key="1">
    <source>
        <dbReference type="ARBA" id="ARBA00004609"/>
    </source>
</evidence>
<keyword evidence="8" id="KW-0325">Glycoprotein</keyword>
<dbReference type="InterPro" id="IPR033254">
    <property type="entry name" value="Plant_FLA"/>
</dbReference>
<accession>A0A392NBD8</accession>
<proteinExistence type="inferred from homology"/>
<dbReference type="AlphaFoldDB" id="A0A392NBD8"/>
<evidence type="ECO:0000256" key="3">
    <source>
        <dbReference type="ARBA" id="ARBA00022475"/>
    </source>
</evidence>
<dbReference type="PROSITE" id="PS50213">
    <property type="entry name" value="FAS1"/>
    <property type="match status" value="1"/>
</dbReference>
<sequence length="323" mass="32287">LSVSSSIHALDITKLLGDKPDYATFSKYLTETKLVDQINSQKTITVLVVNNAALSALSGKSPQVIKAILSTHVILEFVDEKKLMQDIIGPGKLMTTLYQSSGQAVNQQGFIKAALIGEGSIAFGSAVSGAPAPDAEIVQSVVSQPDISVIEISKLIVVPGIDSQTPASPSNGQAPAAAKTKPEGATAPVASTKAPTASAKAPAASAKAPVPTEGAKSAAPTEGAKAPVSNEDAKAPTQSAEAPTHDAKADAPTTGAQTPSSEEVTAPSPSEVVTDSPAVTPTTEAAGPGGEAAADATTPSSSSRTIVGLVGAVMCFASLLVVM</sequence>
<keyword evidence="14" id="KW-1185">Reference proteome</keyword>
<protein>
    <submittedName>
        <fullName evidence="13">Fasciclin-like arabinogalactan protein 3-like</fullName>
    </submittedName>
</protein>
<evidence type="ECO:0000256" key="11">
    <source>
        <dbReference type="SAM" id="MobiDB-lite"/>
    </source>
</evidence>
<evidence type="ECO:0000259" key="12">
    <source>
        <dbReference type="PROSITE" id="PS50213"/>
    </source>
</evidence>
<keyword evidence="7" id="KW-0472">Membrane</keyword>
<feature type="domain" description="FAS1" evidence="12">
    <location>
        <begin position="9"/>
        <end position="156"/>
    </location>
</feature>
<comment type="subcellular location">
    <subcellularLocation>
        <location evidence="1">Cell membrane</location>
        <topology evidence="1">Lipid-anchor</topology>
        <topology evidence="1">GPI-anchor</topology>
    </subcellularLocation>
</comment>
<feature type="non-terminal residue" evidence="13">
    <location>
        <position position="1"/>
    </location>
</feature>
<evidence type="ECO:0000313" key="13">
    <source>
        <dbReference type="EMBL" id="MCH97130.1"/>
    </source>
</evidence>
<dbReference type="GO" id="GO:0098552">
    <property type="term" value="C:side of membrane"/>
    <property type="evidence" value="ECO:0007669"/>
    <property type="project" value="UniProtKB-KW"/>
</dbReference>
<keyword evidence="9" id="KW-0449">Lipoprotein</keyword>